<feature type="domain" description="Thioredoxin" evidence="7">
    <location>
        <begin position="166"/>
        <end position="339"/>
    </location>
</feature>
<sequence length="553" mass="62264">MQDGNVNGVNGHLGPDASNPNGLGPSPAGGTLRMRRKQSYGGLSGGDSSESNTVSRKLSSIDMYRRVPAELMQTTQRGSIFSMMALCAVTFLAIIETVAFMKTSYKQVLKLDSSGSERIRLNFNITMMDLKCEYVAIDVVTALGNRQNVTKNIGKWEVSGEGVRQRFLGRNKDQKDLEHDHYEDEGQIQNLYGSIEELHENGEDAVDLDPELFTSLLESEEYLFVDFFAPWCSWCRLLEPTWEALAEEMKILTKSENNDDDNFELTDDADPVAGTKSLSGKAVTIGKMDCEKHSDFCDAQQVMAFPAIRLFVKGKKYMRDYDGDRTVDAFLDYLAAVELELISGHVVVAEERNKVIGGDKTKNFFKTKHQNGRKKKDWHYEDHPGCQVMGFLMTDRVPGNFHIEARSAHHQINPKAANLTHEIHHLSFGNPLDRMGWKVSGMDSKILTSPMDGNVYIDTKKHQAHHHFMKVISTTYEEEVQVFQVLSQSQTMLYNKTAIPEARFSYDMSPITVAVSDNSRPWYDYLTSLFALIGGTFTVIGFFDSTITSLKKK</sequence>
<dbReference type="AlphaFoldDB" id="A0A7S1BXK0"/>
<dbReference type="CDD" id="cd02961">
    <property type="entry name" value="PDI_a_family"/>
    <property type="match status" value="1"/>
</dbReference>
<dbReference type="InterPro" id="IPR045888">
    <property type="entry name" value="Erv"/>
</dbReference>
<dbReference type="PANTHER" id="PTHR10984:SF37">
    <property type="entry name" value="PROTEIN DISULFIDE-ISOMERASE 5-3"/>
    <property type="match status" value="1"/>
</dbReference>
<dbReference type="PROSITE" id="PS51352">
    <property type="entry name" value="THIOREDOXIN_2"/>
    <property type="match status" value="1"/>
</dbReference>
<dbReference type="GO" id="GO:0005783">
    <property type="term" value="C:endoplasmic reticulum"/>
    <property type="evidence" value="ECO:0007669"/>
    <property type="project" value="TreeGrafter"/>
</dbReference>
<name>A0A7S1BXK0_9STRA</name>
<feature type="region of interest" description="Disordered" evidence="5">
    <location>
        <begin position="1"/>
        <end position="56"/>
    </location>
</feature>
<evidence type="ECO:0000256" key="6">
    <source>
        <dbReference type="SAM" id="Phobius"/>
    </source>
</evidence>
<dbReference type="GO" id="GO:0030134">
    <property type="term" value="C:COPII-coated ER to Golgi transport vesicle"/>
    <property type="evidence" value="ECO:0007669"/>
    <property type="project" value="TreeGrafter"/>
</dbReference>
<keyword evidence="4 6" id="KW-0472">Membrane</keyword>
<dbReference type="PANTHER" id="PTHR10984">
    <property type="entry name" value="ENDOPLASMIC RETICULUM-GOLGI INTERMEDIATE COMPARTMENT PROTEIN"/>
    <property type="match status" value="1"/>
</dbReference>
<dbReference type="InterPro" id="IPR012936">
    <property type="entry name" value="Erv_C"/>
</dbReference>
<evidence type="ECO:0000256" key="1">
    <source>
        <dbReference type="ARBA" id="ARBA00004370"/>
    </source>
</evidence>
<keyword evidence="3 6" id="KW-1133">Transmembrane helix</keyword>
<comment type="subcellular location">
    <subcellularLocation>
        <location evidence="1">Membrane</location>
    </subcellularLocation>
</comment>
<evidence type="ECO:0000313" key="8">
    <source>
        <dbReference type="EMBL" id="CAD8899718.1"/>
    </source>
</evidence>
<evidence type="ECO:0000256" key="5">
    <source>
        <dbReference type="SAM" id="MobiDB-lite"/>
    </source>
</evidence>
<feature type="transmembrane region" description="Helical" evidence="6">
    <location>
        <begin position="80"/>
        <end position="101"/>
    </location>
</feature>
<dbReference type="InterPro" id="IPR039542">
    <property type="entry name" value="Erv_N"/>
</dbReference>
<evidence type="ECO:0000256" key="2">
    <source>
        <dbReference type="ARBA" id="ARBA00022692"/>
    </source>
</evidence>
<dbReference type="InterPro" id="IPR036249">
    <property type="entry name" value="Thioredoxin-like_sf"/>
</dbReference>
<dbReference type="EMBL" id="HBFR01036984">
    <property type="protein sequence ID" value="CAD8899718.1"/>
    <property type="molecule type" value="Transcribed_RNA"/>
</dbReference>
<organism evidence="8">
    <name type="scientific">Corethron hystrix</name>
    <dbReference type="NCBI Taxonomy" id="216773"/>
    <lineage>
        <taxon>Eukaryota</taxon>
        <taxon>Sar</taxon>
        <taxon>Stramenopiles</taxon>
        <taxon>Ochrophyta</taxon>
        <taxon>Bacillariophyta</taxon>
        <taxon>Coscinodiscophyceae</taxon>
        <taxon>Corethrophycidae</taxon>
        <taxon>Corethrales</taxon>
        <taxon>Corethraceae</taxon>
        <taxon>Corethron</taxon>
    </lineage>
</organism>
<gene>
    <name evidence="8" type="ORF">CHYS00102_LOCUS26934</name>
</gene>
<evidence type="ECO:0000256" key="3">
    <source>
        <dbReference type="ARBA" id="ARBA00022989"/>
    </source>
</evidence>
<feature type="compositionally biased region" description="Polar residues" evidence="5">
    <location>
        <begin position="46"/>
        <end position="56"/>
    </location>
</feature>
<evidence type="ECO:0000256" key="4">
    <source>
        <dbReference type="ARBA" id="ARBA00023136"/>
    </source>
</evidence>
<dbReference type="SUPFAM" id="SSF52833">
    <property type="entry name" value="Thioredoxin-like"/>
    <property type="match status" value="1"/>
</dbReference>
<dbReference type="InterPro" id="IPR013766">
    <property type="entry name" value="Thioredoxin_domain"/>
</dbReference>
<protein>
    <recommendedName>
        <fullName evidence="7">Thioredoxin domain-containing protein</fullName>
    </recommendedName>
</protein>
<evidence type="ECO:0000259" key="7">
    <source>
        <dbReference type="PROSITE" id="PS51352"/>
    </source>
</evidence>
<dbReference type="Pfam" id="PF00085">
    <property type="entry name" value="Thioredoxin"/>
    <property type="match status" value="2"/>
</dbReference>
<proteinExistence type="predicted"/>
<reference evidence="8" key="1">
    <citation type="submission" date="2021-01" db="EMBL/GenBank/DDBJ databases">
        <authorList>
            <person name="Corre E."/>
            <person name="Pelletier E."/>
            <person name="Niang G."/>
            <person name="Scheremetjew M."/>
            <person name="Finn R."/>
            <person name="Kale V."/>
            <person name="Holt S."/>
            <person name="Cochrane G."/>
            <person name="Meng A."/>
            <person name="Brown T."/>
            <person name="Cohen L."/>
        </authorList>
    </citation>
    <scope>NUCLEOTIDE SEQUENCE</scope>
    <source>
        <strain evidence="8">308</strain>
    </source>
</reference>
<accession>A0A7S1BXK0</accession>
<dbReference type="Pfam" id="PF13850">
    <property type="entry name" value="ERGIC_N"/>
    <property type="match status" value="1"/>
</dbReference>
<dbReference type="GO" id="GO:0016020">
    <property type="term" value="C:membrane"/>
    <property type="evidence" value="ECO:0007669"/>
    <property type="project" value="UniProtKB-SubCell"/>
</dbReference>
<keyword evidence="2 6" id="KW-0812">Transmembrane</keyword>
<dbReference type="Gene3D" id="3.40.30.10">
    <property type="entry name" value="Glutaredoxin"/>
    <property type="match status" value="1"/>
</dbReference>
<dbReference type="Pfam" id="PF07970">
    <property type="entry name" value="COPIIcoated_ERV"/>
    <property type="match status" value="1"/>
</dbReference>
<feature type="transmembrane region" description="Helical" evidence="6">
    <location>
        <begin position="522"/>
        <end position="543"/>
    </location>
</feature>